<keyword evidence="5 8" id="KW-1133">Transmembrane helix</keyword>
<feature type="transmembrane region" description="Helical" evidence="8">
    <location>
        <begin position="168"/>
        <end position="192"/>
    </location>
</feature>
<evidence type="ECO:0000256" key="3">
    <source>
        <dbReference type="ARBA" id="ARBA00022475"/>
    </source>
</evidence>
<dbReference type="RefSeq" id="WP_253859463.1">
    <property type="nucleotide sequence ID" value="NZ_BAAALM010000004.1"/>
</dbReference>
<evidence type="ECO:0000256" key="7">
    <source>
        <dbReference type="SAM" id="MobiDB-lite"/>
    </source>
</evidence>
<dbReference type="Proteomes" id="UP001500467">
    <property type="component" value="Unassembled WGS sequence"/>
</dbReference>
<proteinExistence type="predicted"/>
<dbReference type="PANTHER" id="PTHR43045">
    <property type="entry name" value="SHIKIMATE TRANSPORTER"/>
    <property type="match status" value="1"/>
</dbReference>
<dbReference type="InterPro" id="IPR005829">
    <property type="entry name" value="Sugar_transporter_CS"/>
</dbReference>
<evidence type="ECO:0000313" key="10">
    <source>
        <dbReference type="EMBL" id="GAA1196131.1"/>
    </source>
</evidence>
<dbReference type="PROSITE" id="PS00217">
    <property type="entry name" value="SUGAR_TRANSPORT_2"/>
    <property type="match status" value="1"/>
</dbReference>
<evidence type="ECO:0000256" key="4">
    <source>
        <dbReference type="ARBA" id="ARBA00022692"/>
    </source>
</evidence>
<feature type="transmembrane region" description="Helical" evidence="8">
    <location>
        <begin position="379"/>
        <end position="401"/>
    </location>
</feature>
<comment type="subcellular location">
    <subcellularLocation>
        <location evidence="1">Cell membrane</location>
        <topology evidence="1">Multi-pass membrane protein</topology>
    </subcellularLocation>
</comment>
<feature type="region of interest" description="Disordered" evidence="7">
    <location>
        <begin position="1"/>
        <end position="24"/>
    </location>
</feature>
<feature type="transmembrane region" description="Helical" evidence="8">
    <location>
        <begin position="255"/>
        <end position="279"/>
    </location>
</feature>
<feature type="transmembrane region" description="Helical" evidence="8">
    <location>
        <begin position="46"/>
        <end position="63"/>
    </location>
</feature>
<feature type="transmembrane region" description="Helical" evidence="8">
    <location>
        <begin position="204"/>
        <end position="221"/>
    </location>
</feature>
<feature type="transmembrane region" description="Helical" evidence="8">
    <location>
        <begin position="321"/>
        <end position="340"/>
    </location>
</feature>
<dbReference type="InterPro" id="IPR011701">
    <property type="entry name" value="MFS"/>
</dbReference>
<evidence type="ECO:0000313" key="11">
    <source>
        <dbReference type="Proteomes" id="UP001500467"/>
    </source>
</evidence>
<evidence type="ECO:0000256" key="1">
    <source>
        <dbReference type="ARBA" id="ARBA00004651"/>
    </source>
</evidence>
<feature type="transmembrane region" description="Helical" evidence="8">
    <location>
        <begin position="69"/>
        <end position="92"/>
    </location>
</feature>
<feature type="transmembrane region" description="Helical" evidence="8">
    <location>
        <begin position="346"/>
        <end position="367"/>
    </location>
</feature>
<keyword evidence="6 8" id="KW-0472">Membrane</keyword>
<dbReference type="Gene3D" id="1.20.1250.20">
    <property type="entry name" value="MFS general substrate transporter like domains"/>
    <property type="match status" value="2"/>
</dbReference>
<keyword evidence="4 8" id="KW-0812">Transmembrane</keyword>
<dbReference type="SUPFAM" id="SSF103473">
    <property type="entry name" value="MFS general substrate transporter"/>
    <property type="match status" value="1"/>
</dbReference>
<feature type="compositionally biased region" description="Polar residues" evidence="7">
    <location>
        <begin position="1"/>
        <end position="16"/>
    </location>
</feature>
<feature type="transmembrane region" description="Helical" evidence="8">
    <location>
        <begin position="104"/>
        <end position="124"/>
    </location>
</feature>
<evidence type="ECO:0000259" key="9">
    <source>
        <dbReference type="PROSITE" id="PS50850"/>
    </source>
</evidence>
<name>A0ABP4FU69_9PSEU</name>
<feature type="domain" description="Major facilitator superfamily (MFS) profile" evidence="9">
    <location>
        <begin position="31"/>
        <end position="439"/>
    </location>
</feature>
<evidence type="ECO:0000256" key="8">
    <source>
        <dbReference type="SAM" id="Phobius"/>
    </source>
</evidence>
<evidence type="ECO:0000256" key="2">
    <source>
        <dbReference type="ARBA" id="ARBA00022448"/>
    </source>
</evidence>
<sequence length="455" mass="47497">MSATASAPQLGNTEGVSPSAAEGSRNAPRKAALSGFLGSALEYYDFFIYGAAAALVFGTVFFPDAGATGVLLSIGTLGVAYVARPLGAILFGHLGDRFGRRNSLMATLLLMGVSTFLIGCLPSYDSIGIGAPILLVALRLFQGLSAGGESPGASSLTMEHAPEHRRSFYSSFVMSGIMFGIVLSSLVFIPIASLPEEELLAWGWRVPFWLSIVVTAIAYLLRRSLQEPEVFADVKESDDTAKAPIVELFRSHPLAVLRIAVCALFTMVNTIVNVFALAFATNVAGVARPTMLAVITVANAVAVCSQPLYGLLADRVGRKPVFVVGLAGVAVMVPVFFHAIGTGDVAWIYISAVILIGGCYAAPNGVYPAYFPEQFSAKVRYSGVAIGLMVGLLAAGFTPTLASLITQADPSNWVPVAWLCGGFVVAAALAALTGPETHRTPTAELGAPRTTGSGR</sequence>
<comment type="caution">
    <text evidence="10">The sequence shown here is derived from an EMBL/GenBank/DDBJ whole genome shotgun (WGS) entry which is preliminary data.</text>
</comment>
<dbReference type="PANTHER" id="PTHR43045:SF1">
    <property type="entry name" value="SHIKIMATE TRANSPORTER"/>
    <property type="match status" value="1"/>
</dbReference>
<evidence type="ECO:0000256" key="6">
    <source>
        <dbReference type="ARBA" id="ARBA00023136"/>
    </source>
</evidence>
<reference evidence="11" key="1">
    <citation type="journal article" date="2019" name="Int. J. Syst. Evol. Microbiol.">
        <title>The Global Catalogue of Microorganisms (GCM) 10K type strain sequencing project: providing services to taxonomists for standard genome sequencing and annotation.</title>
        <authorList>
            <consortium name="The Broad Institute Genomics Platform"/>
            <consortium name="The Broad Institute Genome Sequencing Center for Infectious Disease"/>
            <person name="Wu L."/>
            <person name="Ma J."/>
        </authorList>
    </citation>
    <scope>NUCLEOTIDE SEQUENCE [LARGE SCALE GENOMIC DNA]</scope>
    <source>
        <strain evidence="11">JCM 13022</strain>
    </source>
</reference>
<protein>
    <submittedName>
        <fullName evidence="10">MFS transporter</fullName>
    </submittedName>
</protein>
<dbReference type="PROSITE" id="PS50850">
    <property type="entry name" value="MFS"/>
    <property type="match status" value="1"/>
</dbReference>
<keyword evidence="3" id="KW-1003">Cell membrane</keyword>
<accession>A0ABP4FU69</accession>
<dbReference type="InterPro" id="IPR036259">
    <property type="entry name" value="MFS_trans_sf"/>
</dbReference>
<dbReference type="EMBL" id="BAAALM010000004">
    <property type="protein sequence ID" value="GAA1196131.1"/>
    <property type="molecule type" value="Genomic_DNA"/>
</dbReference>
<feature type="transmembrane region" description="Helical" evidence="8">
    <location>
        <begin position="413"/>
        <end position="432"/>
    </location>
</feature>
<organism evidence="10 11">
    <name type="scientific">Prauserella alba</name>
    <dbReference type="NCBI Taxonomy" id="176898"/>
    <lineage>
        <taxon>Bacteria</taxon>
        <taxon>Bacillati</taxon>
        <taxon>Actinomycetota</taxon>
        <taxon>Actinomycetes</taxon>
        <taxon>Pseudonocardiales</taxon>
        <taxon>Pseudonocardiaceae</taxon>
        <taxon>Prauserella</taxon>
    </lineage>
</organism>
<keyword evidence="11" id="KW-1185">Reference proteome</keyword>
<feature type="transmembrane region" description="Helical" evidence="8">
    <location>
        <begin position="291"/>
        <end position="309"/>
    </location>
</feature>
<dbReference type="InterPro" id="IPR020846">
    <property type="entry name" value="MFS_dom"/>
</dbReference>
<dbReference type="CDD" id="cd17369">
    <property type="entry name" value="MFS_ShiA_like"/>
    <property type="match status" value="1"/>
</dbReference>
<evidence type="ECO:0000256" key="5">
    <source>
        <dbReference type="ARBA" id="ARBA00022989"/>
    </source>
</evidence>
<gene>
    <name evidence="10" type="ORF">GCM10009675_09020</name>
</gene>
<keyword evidence="2" id="KW-0813">Transport</keyword>
<dbReference type="Pfam" id="PF07690">
    <property type="entry name" value="MFS_1"/>
    <property type="match status" value="1"/>
</dbReference>